<evidence type="ECO:0000256" key="6">
    <source>
        <dbReference type="ARBA" id="ARBA00022786"/>
    </source>
</evidence>
<reference evidence="12 13" key="1">
    <citation type="journal article" date="2017" name="Mol. Plant">
        <title>The Genome of Medicinal Plant Macleaya cordata Provides New Insights into Benzylisoquinoline Alkaloids Metabolism.</title>
        <authorList>
            <person name="Liu X."/>
            <person name="Liu Y."/>
            <person name="Huang P."/>
            <person name="Ma Y."/>
            <person name="Qing Z."/>
            <person name="Tang Q."/>
            <person name="Cao H."/>
            <person name="Cheng P."/>
            <person name="Zheng Y."/>
            <person name="Yuan Z."/>
            <person name="Zhou Y."/>
            <person name="Liu J."/>
            <person name="Tang Z."/>
            <person name="Zhuo Y."/>
            <person name="Zhang Y."/>
            <person name="Yu L."/>
            <person name="Huang J."/>
            <person name="Yang P."/>
            <person name="Peng Q."/>
            <person name="Zhang J."/>
            <person name="Jiang W."/>
            <person name="Zhang Z."/>
            <person name="Lin K."/>
            <person name="Ro D.K."/>
            <person name="Chen X."/>
            <person name="Xiong X."/>
            <person name="Shang Y."/>
            <person name="Huang S."/>
            <person name="Zeng J."/>
        </authorList>
    </citation>
    <scope>NUCLEOTIDE SEQUENCE [LARGE SCALE GENOMIC DNA]</scope>
    <source>
        <strain evidence="13">cv. BLH2017</strain>
        <tissue evidence="12">Root</tissue>
    </source>
</reference>
<dbReference type="GO" id="GO:0006515">
    <property type="term" value="P:protein quality control for misfolded or incompletely synthesized proteins"/>
    <property type="evidence" value="ECO:0007669"/>
    <property type="project" value="TreeGrafter"/>
</dbReference>
<dbReference type="Pfam" id="PF04564">
    <property type="entry name" value="U-box"/>
    <property type="match status" value="1"/>
</dbReference>
<dbReference type="InterPro" id="IPR003613">
    <property type="entry name" value="Ubox_domain"/>
</dbReference>
<evidence type="ECO:0000313" key="12">
    <source>
        <dbReference type="EMBL" id="OVA05821.1"/>
    </source>
</evidence>
<dbReference type="SMART" id="SM00504">
    <property type="entry name" value="Ubox"/>
    <property type="match status" value="1"/>
</dbReference>
<keyword evidence="7 10" id="KW-0802">TPR repeat</keyword>
<dbReference type="FunCoup" id="A0A200Q5S3">
    <property type="interactions" value="2665"/>
</dbReference>
<keyword evidence="13" id="KW-1185">Reference proteome</keyword>
<dbReference type="Pfam" id="PF12895">
    <property type="entry name" value="ANAPC3"/>
    <property type="match status" value="1"/>
</dbReference>
<dbReference type="OMA" id="WAGVEHD"/>
<comment type="pathway">
    <text evidence="2">Protein modification; protein ubiquitination.</text>
</comment>
<dbReference type="GO" id="GO:0043161">
    <property type="term" value="P:proteasome-mediated ubiquitin-dependent protein catabolic process"/>
    <property type="evidence" value="ECO:0007669"/>
    <property type="project" value="TreeGrafter"/>
</dbReference>
<accession>A0A200Q5S3</accession>
<dbReference type="GO" id="GO:0045862">
    <property type="term" value="P:positive regulation of proteolysis"/>
    <property type="evidence" value="ECO:0007669"/>
    <property type="project" value="TreeGrafter"/>
</dbReference>
<evidence type="ECO:0000256" key="5">
    <source>
        <dbReference type="ARBA" id="ARBA00022737"/>
    </source>
</evidence>
<dbReference type="SUPFAM" id="SSF48452">
    <property type="entry name" value="TPR-like"/>
    <property type="match status" value="1"/>
</dbReference>
<comment type="caution">
    <text evidence="12">The sequence shown here is derived from an EMBL/GenBank/DDBJ whole genome shotgun (WGS) entry which is preliminary data.</text>
</comment>
<dbReference type="PROSITE" id="PS51698">
    <property type="entry name" value="U_BOX"/>
    <property type="match status" value="1"/>
</dbReference>
<evidence type="ECO:0000256" key="3">
    <source>
        <dbReference type="ARBA" id="ARBA00012483"/>
    </source>
</evidence>
<feature type="repeat" description="TPR" evidence="10">
    <location>
        <begin position="84"/>
        <end position="117"/>
    </location>
</feature>
<dbReference type="Gene3D" id="1.25.40.10">
    <property type="entry name" value="Tetratricopeptide repeat domain"/>
    <property type="match status" value="1"/>
</dbReference>
<evidence type="ECO:0000256" key="1">
    <source>
        <dbReference type="ARBA" id="ARBA00000900"/>
    </source>
</evidence>
<dbReference type="SUPFAM" id="SSF57850">
    <property type="entry name" value="RING/U-box"/>
    <property type="match status" value="1"/>
</dbReference>
<feature type="domain" description="U-box" evidence="11">
    <location>
        <begin position="205"/>
        <end position="279"/>
    </location>
</feature>
<name>A0A200Q5S3_MACCD</name>
<proteinExistence type="predicted"/>
<dbReference type="SMART" id="SM00028">
    <property type="entry name" value="TPR"/>
    <property type="match status" value="3"/>
</dbReference>
<evidence type="ECO:0000256" key="7">
    <source>
        <dbReference type="ARBA" id="ARBA00022803"/>
    </source>
</evidence>
<dbReference type="EMBL" id="MVGT01003001">
    <property type="protein sequence ID" value="OVA05821.1"/>
    <property type="molecule type" value="Genomic_DNA"/>
</dbReference>
<dbReference type="UniPathway" id="UPA00143"/>
<dbReference type="Proteomes" id="UP000195402">
    <property type="component" value="Unassembled WGS sequence"/>
</dbReference>
<dbReference type="InterPro" id="IPR013083">
    <property type="entry name" value="Znf_RING/FYVE/PHD"/>
</dbReference>
<dbReference type="STRING" id="56857.A0A200Q5S3"/>
<feature type="repeat" description="TPR" evidence="10">
    <location>
        <begin position="16"/>
        <end position="49"/>
    </location>
</feature>
<dbReference type="GO" id="GO:0051087">
    <property type="term" value="F:protein-folding chaperone binding"/>
    <property type="evidence" value="ECO:0007669"/>
    <property type="project" value="TreeGrafter"/>
</dbReference>
<keyword evidence="5" id="KW-0677">Repeat</keyword>
<evidence type="ECO:0000256" key="4">
    <source>
        <dbReference type="ARBA" id="ARBA00022679"/>
    </source>
</evidence>
<evidence type="ECO:0000256" key="10">
    <source>
        <dbReference type="PROSITE-ProRule" id="PRU00339"/>
    </source>
</evidence>
<keyword evidence="6" id="KW-0833">Ubl conjugation pathway</keyword>
<evidence type="ECO:0000259" key="11">
    <source>
        <dbReference type="PROSITE" id="PS51698"/>
    </source>
</evidence>
<dbReference type="EC" id="2.3.2.27" evidence="3"/>
<organism evidence="12 13">
    <name type="scientific">Macleaya cordata</name>
    <name type="common">Five-seeded plume-poppy</name>
    <name type="synonym">Bocconia cordata</name>
    <dbReference type="NCBI Taxonomy" id="56857"/>
    <lineage>
        <taxon>Eukaryota</taxon>
        <taxon>Viridiplantae</taxon>
        <taxon>Streptophyta</taxon>
        <taxon>Embryophyta</taxon>
        <taxon>Tracheophyta</taxon>
        <taxon>Spermatophyta</taxon>
        <taxon>Magnoliopsida</taxon>
        <taxon>Ranunculales</taxon>
        <taxon>Papaveraceae</taxon>
        <taxon>Papaveroideae</taxon>
        <taxon>Macleaya</taxon>
    </lineage>
</organism>
<dbReference type="PANTHER" id="PTHR46803">
    <property type="entry name" value="E3 UBIQUITIN-PROTEIN LIGASE CHIP"/>
    <property type="match status" value="1"/>
</dbReference>
<dbReference type="Gene3D" id="3.30.40.10">
    <property type="entry name" value="Zinc/RING finger domain, C3HC4 (zinc finger)"/>
    <property type="match status" value="1"/>
</dbReference>
<dbReference type="OrthoDB" id="629492at2759"/>
<protein>
    <recommendedName>
        <fullName evidence="8">E3 ubiquitin-protein ligase CHIP</fullName>
        <ecNumber evidence="3">2.3.2.27</ecNumber>
    </recommendedName>
    <alternativeName>
        <fullName evidence="9">RING-type E3 ubiquitin transferase CHIP</fullName>
    </alternativeName>
</protein>
<evidence type="ECO:0000256" key="8">
    <source>
        <dbReference type="ARBA" id="ARBA00044534"/>
    </source>
</evidence>
<dbReference type="PROSITE" id="PS50005">
    <property type="entry name" value="TPR"/>
    <property type="match status" value="2"/>
</dbReference>
<dbReference type="InterPro" id="IPR045202">
    <property type="entry name" value="CHIP_RING-Ubox"/>
</dbReference>
<dbReference type="InParanoid" id="A0A200Q5S3"/>
<dbReference type="GO" id="GO:0061630">
    <property type="term" value="F:ubiquitin protein ligase activity"/>
    <property type="evidence" value="ECO:0007669"/>
    <property type="project" value="UniProtKB-EC"/>
</dbReference>
<evidence type="ECO:0000256" key="9">
    <source>
        <dbReference type="ARBA" id="ARBA00044543"/>
    </source>
</evidence>
<evidence type="ECO:0000256" key="2">
    <source>
        <dbReference type="ARBA" id="ARBA00004906"/>
    </source>
</evidence>
<dbReference type="Pfam" id="PF13181">
    <property type="entry name" value="TPR_8"/>
    <property type="match status" value="1"/>
</dbReference>
<sequence length="283" mass="32455">MSPISRGTTKAASEQAELLKQDGNLYFSKDRFGAAIDAYTEAITLCPNVPVYWTNRALCHRKRNEWQRAEEDCRKALQLDSNSVKAHYILGLALLQREEYAEGVQQLEKALDLGRGANPMSYMVEEIWLELAKAKYLEWEHASSKRSWRLQNLKETCEKALVEQYLLDTSQAEVVTDEARNAHLKNLDLLGQIFNKAAEADTPVEVPDYLCCKITLDIFRDPVITPSGVTYERKVLLDHLQKVGKFDPITREPLDQRQLIPNLAIKEAVRVYLNEHGWAYKME</sequence>
<dbReference type="GO" id="GO:0000209">
    <property type="term" value="P:protein polyubiquitination"/>
    <property type="evidence" value="ECO:0007669"/>
    <property type="project" value="TreeGrafter"/>
</dbReference>
<dbReference type="AlphaFoldDB" id="A0A200Q5S3"/>
<dbReference type="CDD" id="cd16654">
    <property type="entry name" value="RING-Ubox_CHIP"/>
    <property type="match status" value="1"/>
</dbReference>
<dbReference type="InterPro" id="IPR011990">
    <property type="entry name" value="TPR-like_helical_dom_sf"/>
</dbReference>
<keyword evidence="4" id="KW-0808">Transferase</keyword>
<dbReference type="GO" id="GO:0071218">
    <property type="term" value="P:cellular response to misfolded protein"/>
    <property type="evidence" value="ECO:0007669"/>
    <property type="project" value="TreeGrafter"/>
</dbReference>
<dbReference type="PANTHER" id="PTHR46803:SF2">
    <property type="entry name" value="E3 UBIQUITIN-PROTEIN LIGASE CHIP"/>
    <property type="match status" value="1"/>
</dbReference>
<gene>
    <name evidence="12" type="ORF">BVC80_1381g13</name>
</gene>
<comment type="catalytic activity">
    <reaction evidence="1">
        <text>S-ubiquitinyl-[E2 ubiquitin-conjugating enzyme]-L-cysteine + [acceptor protein]-L-lysine = [E2 ubiquitin-conjugating enzyme]-L-cysteine + N(6)-ubiquitinyl-[acceptor protein]-L-lysine.</text>
        <dbReference type="EC" id="2.3.2.27"/>
    </reaction>
</comment>
<dbReference type="InterPro" id="IPR019734">
    <property type="entry name" value="TPR_rpt"/>
</dbReference>
<evidence type="ECO:0000313" key="13">
    <source>
        <dbReference type="Proteomes" id="UP000195402"/>
    </source>
</evidence>
<dbReference type="GO" id="GO:0005737">
    <property type="term" value="C:cytoplasm"/>
    <property type="evidence" value="ECO:0007669"/>
    <property type="project" value="TreeGrafter"/>
</dbReference>